<name>A0A182NYS0_9DIPT</name>
<organism evidence="2 3">
    <name type="scientific">Anopheles dirus</name>
    <dbReference type="NCBI Taxonomy" id="7168"/>
    <lineage>
        <taxon>Eukaryota</taxon>
        <taxon>Metazoa</taxon>
        <taxon>Ecdysozoa</taxon>
        <taxon>Arthropoda</taxon>
        <taxon>Hexapoda</taxon>
        <taxon>Insecta</taxon>
        <taxon>Pterygota</taxon>
        <taxon>Neoptera</taxon>
        <taxon>Endopterygota</taxon>
        <taxon>Diptera</taxon>
        <taxon>Nematocera</taxon>
        <taxon>Culicoidea</taxon>
        <taxon>Culicidae</taxon>
        <taxon>Anophelinae</taxon>
        <taxon>Anopheles</taxon>
    </lineage>
</organism>
<evidence type="ECO:0000313" key="3">
    <source>
        <dbReference type="Proteomes" id="UP000075884"/>
    </source>
</evidence>
<evidence type="ECO:0000256" key="1">
    <source>
        <dbReference type="SAM" id="MobiDB-lite"/>
    </source>
</evidence>
<dbReference type="EnsemblMetazoa" id="ADIR014960-RA">
    <property type="protein sequence ID" value="ADIR014960-PA"/>
    <property type="gene ID" value="ADIR014960"/>
</dbReference>
<reference evidence="2" key="2">
    <citation type="submission" date="2020-05" db="UniProtKB">
        <authorList>
            <consortium name="EnsemblMetazoa"/>
        </authorList>
    </citation>
    <scope>IDENTIFICATION</scope>
    <source>
        <strain evidence="2">WRAIR2</strain>
    </source>
</reference>
<accession>A0A182NYS0</accession>
<reference evidence="3" key="1">
    <citation type="submission" date="2013-03" db="EMBL/GenBank/DDBJ databases">
        <title>The Genome Sequence of Anopheles dirus WRAIR2.</title>
        <authorList>
            <consortium name="The Broad Institute Genomics Platform"/>
            <person name="Neafsey D.E."/>
            <person name="Walton C."/>
            <person name="Walker B."/>
            <person name="Young S.K."/>
            <person name="Zeng Q."/>
            <person name="Gargeya S."/>
            <person name="Fitzgerald M."/>
            <person name="Haas B."/>
            <person name="Abouelleil A."/>
            <person name="Allen A.W."/>
            <person name="Alvarado L."/>
            <person name="Arachchi H.M."/>
            <person name="Berlin A.M."/>
            <person name="Chapman S.B."/>
            <person name="Gainer-Dewar J."/>
            <person name="Goldberg J."/>
            <person name="Griggs A."/>
            <person name="Gujja S."/>
            <person name="Hansen M."/>
            <person name="Howarth C."/>
            <person name="Imamovic A."/>
            <person name="Ireland A."/>
            <person name="Larimer J."/>
            <person name="McCowan C."/>
            <person name="Murphy C."/>
            <person name="Pearson M."/>
            <person name="Poon T.W."/>
            <person name="Priest M."/>
            <person name="Roberts A."/>
            <person name="Saif S."/>
            <person name="Shea T."/>
            <person name="Sisk P."/>
            <person name="Sykes S."/>
            <person name="Wortman J."/>
            <person name="Nusbaum C."/>
            <person name="Birren B."/>
        </authorList>
    </citation>
    <scope>NUCLEOTIDE SEQUENCE [LARGE SCALE GENOMIC DNA]</scope>
    <source>
        <strain evidence="3">WRAIR2</strain>
    </source>
</reference>
<sequence length="40" mass="4386">MKPSPLSLLSSFTSRSHGTMHHQQPAACRSRKLTTTTTTT</sequence>
<keyword evidence="3" id="KW-1185">Reference proteome</keyword>
<dbReference type="AlphaFoldDB" id="A0A182NYS0"/>
<evidence type="ECO:0000313" key="2">
    <source>
        <dbReference type="EnsemblMetazoa" id="ADIR014960-PA"/>
    </source>
</evidence>
<proteinExistence type="predicted"/>
<protein>
    <submittedName>
        <fullName evidence="2">Uncharacterized protein</fullName>
    </submittedName>
</protein>
<feature type="region of interest" description="Disordered" evidence="1">
    <location>
        <begin position="1"/>
        <end position="40"/>
    </location>
</feature>
<dbReference type="VEuPathDB" id="VectorBase:ADIR014960"/>
<feature type="compositionally biased region" description="Low complexity" evidence="1">
    <location>
        <begin position="1"/>
        <end position="11"/>
    </location>
</feature>
<dbReference type="Proteomes" id="UP000075884">
    <property type="component" value="Unassembled WGS sequence"/>
</dbReference>